<dbReference type="Pfam" id="PF02397">
    <property type="entry name" value="Bac_transf"/>
    <property type="match status" value="1"/>
</dbReference>
<dbReference type="NCBIfam" id="TIGR03025">
    <property type="entry name" value="EPS_sugtrans"/>
    <property type="match status" value="1"/>
</dbReference>
<evidence type="ECO:0000313" key="10">
    <source>
        <dbReference type="EMBL" id="AWB96292.1"/>
    </source>
</evidence>
<dbReference type="Proteomes" id="UP000244729">
    <property type="component" value="Chromosome"/>
</dbReference>
<gene>
    <name evidence="10" type="ORF">DCE93_12050</name>
</gene>
<keyword evidence="5 8" id="KW-1133">Transmembrane helix</keyword>
<evidence type="ECO:0000259" key="9">
    <source>
        <dbReference type="Pfam" id="PF02397"/>
    </source>
</evidence>
<dbReference type="PANTHER" id="PTHR30576:SF10">
    <property type="entry name" value="SLL5057 PROTEIN"/>
    <property type="match status" value="1"/>
</dbReference>
<dbReference type="AlphaFoldDB" id="A0A2S0WYC2"/>
<dbReference type="RefSeq" id="WP_108596091.1">
    <property type="nucleotide sequence ID" value="NZ_CP028913.1"/>
</dbReference>
<evidence type="ECO:0000256" key="8">
    <source>
        <dbReference type="SAM" id="Phobius"/>
    </source>
</evidence>
<dbReference type="KEGG" id="agm:DCE93_12050"/>
<feature type="transmembrane region" description="Helical" evidence="8">
    <location>
        <begin position="151"/>
        <end position="170"/>
    </location>
</feature>
<dbReference type="PANTHER" id="PTHR30576">
    <property type="entry name" value="COLANIC BIOSYNTHESIS UDP-GLUCOSE LIPID CARRIER TRANSFERASE"/>
    <property type="match status" value="1"/>
</dbReference>
<name>A0A2S0WYC2_9MICO</name>
<evidence type="ECO:0000256" key="7">
    <source>
        <dbReference type="SAM" id="MobiDB-lite"/>
    </source>
</evidence>
<evidence type="ECO:0000256" key="1">
    <source>
        <dbReference type="ARBA" id="ARBA00004141"/>
    </source>
</evidence>
<keyword evidence="6 8" id="KW-0472">Membrane</keyword>
<evidence type="ECO:0000256" key="4">
    <source>
        <dbReference type="ARBA" id="ARBA00022692"/>
    </source>
</evidence>
<feature type="transmembrane region" description="Helical" evidence="8">
    <location>
        <begin position="125"/>
        <end position="145"/>
    </location>
</feature>
<dbReference type="Pfam" id="PF13727">
    <property type="entry name" value="CoA_binding_3"/>
    <property type="match status" value="1"/>
</dbReference>
<feature type="region of interest" description="Disordered" evidence="7">
    <location>
        <begin position="1"/>
        <end position="23"/>
    </location>
</feature>
<feature type="transmembrane region" description="Helical" evidence="8">
    <location>
        <begin position="326"/>
        <end position="347"/>
    </location>
</feature>
<comment type="subcellular location">
    <subcellularLocation>
        <location evidence="1">Membrane</location>
        <topology evidence="1">Multi-pass membrane protein</topology>
    </subcellularLocation>
</comment>
<feature type="transmembrane region" description="Helical" evidence="8">
    <location>
        <begin position="84"/>
        <end position="104"/>
    </location>
</feature>
<protein>
    <submittedName>
        <fullName evidence="10">Polyprenyl glycosylphosphotransferase</fullName>
    </submittedName>
</protein>
<dbReference type="GO" id="GO:0016780">
    <property type="term" value="F:phosphotransferase activity, for other substituted phosphate groups"/>
    <property type="evidence" value="ECO:0007669"/>
    <property type="project" value="TreeGrafter"/>
</dbReference>
<dbReference type="InterPro" id="IPR003362">
    <property type="entry name" value="Bact_transf"/>
</dbReference>
<sequence>MTSTRAIPSRRAPAQRGRAQWRSRELGDVEAPPRLRRVSEAAIEPTAWDRRFRTRLVITDAIVVVASVVVSLGAAIVFEPAATASPLAFGVIAAFTVATWLTFLAAAHTRDERVLGMGASEYRQVANSTALAFGLLALVFVITRVEFARSFVLVALPIGLLGILIDRWLWRKWLLRRRDRGDYLSRAIIAGSRREVEYVARQILERSGAGYHVVGAAIDAPGQSFIDAGGERVPIVAGLDEVAQSARDLGADAVILAGLTRDEDDYVRRLSWQLEGTRADLVLSSRLTDVAGPRIHFRPIDGLPLIQVEIPQFDGGKHALKRGFDIFASALGLLAIAPVLIGIALAIRLDGPGSILYTQERVGRDGKTFKLMKFRSMIPDADRVRAELLERNEASGLLFKLKDDPRVTRTGRFLRKHSLDELPQLWNVLRGDMSMVGPRPPLAEEVNGYAEHVHRRLLIKPGLTGLWQVSGRSDLDWDESVRLDLYYVENWSLTGDLMLIWRTVRVVVRPVGAY</sequence>
<feature type="domain" description="Bacterial sugar transferase" evidence="9">
    <location>
        <begin position="321"/>
        <end position="508"/>
    </location>
</feature>
<dbReference type="GO" id="GO:0016020">
    <property type="term" value="C:membrane"/>
    <property type="evidence" value="ECO:0007669"/>
    <property type="project" value="UniProtKB-SubCell"/>
</dbReference>
<evidence type="ECO:0000256" key="3">
    <source>
        <dbReference type="ARBA" id="ARBA00022679"/>
    </source>
</evidence>
<evidence type="ECO:0000256" key="5">
    <source>
        <dbReference type="ARBA" id="ARBA00022989"/>
    </source>
</evidence>
<keyword evidence="11" id="KW-1185">Reference proteome</keyword>
<evidence type="ECO:0000256" key="6">
    <source>
        <dbReference type="ARBA" id="ARBA00023136"/>
    </source>
</evidence>
<organism evidence="10 11">
    <name type="scientific">Agromyces badenianii</name>
    <dbReference type="NCBI Taxonomy" id="2080742"/>
    <lineage>
        <taxon>Bacteria</taxon>
        <taxon>Bacillati</taxon>
        <taxon>Actinomycetota</taxon>
        <taxon>Actinomycetes</taxon>
        <taxon>Micrococcales</taxon>
        <taxon>Microbacteriaceae</taxon>
        <taxon>Agromyces</taxon>
    </lineage>
</organism>
<dbReference type="OrthoDB" id="9808602at2"/>
<proteinExistence type="inferred from homology"/>
<accession>A0A2S0WYC2</accession>
<reference evidence="10 11" key="1">
    <citation type="submission" date="2018-04" db="EMBL/GenBank/DDBJ databases">
        <authorList>
            <person name="Li J."/>
        </authorList>
    </citation>
    <scope>NUCLEOTIDE SEQUENCE [LARGE SCALE GENOMIC DNA]</scope>
    <source>
        <strain evidence="11">30A</strain>
    </source>
</reference>
<feature type="transmembrane region" description="Helical" evidence="8">
    <location>
        <begin position="56"/>
        <end position="78"/>
    </location>
</feature>
<evidence type="ECO:0000313" key="11">
    <source>
        <dbReference type="Proteomes" id="UP000244729"/>
    </source>
</evidence>
<dbReference type="InterPro" id="IPR017475">
    <property type="entry name" value="EPS_sugar_tfrase"/>
</dbReference>
<keyword evidence="3 10" id="KW-0808">Transferase</keyword>
<keyword evidence="4 8" id="KW-0812">Transmembrane</keyword>
<evidence type="ECO:0000256" key="2">
    <source>
        <dbReference type="ARBA" id="ARBA00006464"/>
    </source>
</evidence>
<dbReference type="EMBL" id="CP028913">
    <property type="protein sequence ID" value="AWB96292.1"/>
    <property type="molecule type" value="Genomic_DNA"/>
</dbReference>
<comment type="similarity">
    <text evidence="2">Belongs to the bacterial sugar transferase family.</text>
</comment>